<comment type="similarity">
    <text evidence="1">Belongs to the AfsR/DnrI/RedD regulatory family.</text>
</comment>
<evidence type="ECO:0000256" key="2">
    <source>
        <dbReference type="ARBA" id="ARBA00023015"/>
    </source>
</evidence>
<comment type="caution">
    <text evidence="7">The sequence shown here is derived from an EMBL/GenBank/DDBJ whole genome shotgun (WGS) entry which is preliminary data.</text>
</comment>
<feature type="domain" description="OmpR/PhoB-type" evidence="6">
    <location>
        <begin position="34"/>
        <end position="138"/>
    </location>
</feature>
<dbReference type="InterPro" id="IPR027417">
    <property type="entry name" value="P-loop_NTPase"/>
</dbReference>
<dbReference type="InterPro" id="IPR036388">
    <property type="entry name" value="WH-like_DNA-bd_sf"/>
</dbReference>
<gene>
    <name evidence="7" type="ORF">Aph01nite_74320</name>
</gene>
<evidence type="ECO:0000313" key="8">
    <source>
        <dbReference type="Proteomes" id="UP000640052"/>
    </source>
</evidence>
<evidence type="ECO:0000313" key="7">
    <source>
        <dbReference type="EMBL" id="GIH29122.1"/>
    </source>
</evidence>
<keyword evidence="4" id="KW-0804">Transcription</keyword>
<dbReference type="SUPFAM" id="SSF46894">
    <property type="entry name" value="C-terminal effector domain of the bipartite response regulators"/>
    <property type="match status" value="1"/>
</dbReference>
<dbReference type="Pfam" id="PF00486">
    <property type="entry name" value="Trans_reg_C"/>
    <property type="match status" value="1"/>
</dbReference>
<proteinExistence type="inferred from homology"/>
<dbReference type="SMART" id="SM00862">
    <property type="entry name" value="Trans_reg_C"/>
    <property type="match status" value="1"/>
</dbReference>
<dbReference type="Gene3D" id="1.25.40.10">
    <property type="entry name" value="Tetratricopeptide repeat domain"/>
    <property type="match status" value="1"/>
</dbReference>
<dbReference type="PANTHER" id="PTHR35807">
    <property type="entry name" value="TRANSCRIPTIONAL REGULATOR REDD-RELATED"/>
    <property type="match status" value="1"/>
</dbReference>
<organism evidence="7 8">
    <name type="scientific">Acrocarpospora phusangensis</name>
    <dbReference type="NCBI Taxonomy" id="1070424"/>
    <lineage>
        <taxon>Bacteria</taxon>
        <taxon>Bacillati</taxon>
        <taxon>Actinomycetota</taxon>
        <taxon>Actinomycetes</taxon>
        <taxon>Streptosporangiales</taxon>
        <taxon>Streptosporangiaceae</taxon>
        <taxon>Acrocarpospora</taxon>
    </lineage>
</organism>
<keyword evidence="2" id="KW-0805">Transcription regulation</keyword>
<dbReference type="Proteomes" id="UP000640052">
    <property type="component" value="Unassembled WGS sequence"/>
</dbReference>
<dbReference type="PROSITE" id="PS51755">
    <property type="entry name" value="OMPR_PHOB"/>
    <property type="match status" value="1"/>
</dbReference>
<evidence type="ECO:0000259" key="6">
    <source>
        <dbReference type="PROSITE" id="PS51755"/>
    </source>
</evidence>
<dbReference type="InterPro" id="IPR001867">
    <property type="entry name" value="OmpR/PhoB-type_DNA-bd"/>
</dbReference>
<protein>
    <recommendedName>
        <fullName evidence="6">OmpR/PhoB-type domain-containing protein</fullName>
    </recommendedName>
</protein>
<dbReference type="AlphaFoldDB" id="A0A919QHM9"/>
<name>A0A919QHM9_9ACTN</name>
<dbReference type="SUPFAM" id="SSF48452">
    <property type="entry name" value="TPR-like"/>
    <property type="match status" value="1"/>
</dbReference>
<dbReference type="InterPro" id="IPR011990">
    <property type="entry name" value="TPR-like_helical_dom_sf"/>
</dbReference>
<keyword evidence="3 5" id="KW-0238">DNA-binding</keyword>
<dbReference type="Gene3D" id="1.10.10.10">
    <property type="entry name" value="Winged helix-like DNA-binding domain superfamily/Winged helix DNA-binding domain"/>
    <property type="match status" value="1"/>
</dbReference>
<reference evidence="7" key="1">
    <citation type="submission" date="2021-01" db="EMBL/GenBank/DDBJ databases">
        <title>Whole genome shotgun sequence of Acrocarpospora phusangensis NBRC 108782.</title>
        <authorList>
            <person name="Komaki H."/>
            <person name="Tamura T."/>
        </authorList>
    </citation>
    <scope>NUCLEOTIDE SEQUENCE</scope>
    <source>
        <strain evidence="7">NBRC 108782</strain>
    </source>
</reference>
<sequence length="1133" mass="120801">MGKLFGRLRGAHAAFHRRVLAVLIWLQPALGIGVGTRHTWRVRFSVLGPLIVRSGGVHLEIKARQQRAVLSRLILADGIVVSTDALIDAVWGASPAREAVNGLHALLTRIRRAIEPDRPARSPATVLVREPSGYALRVARDAVDSRRFTAAIQAGREHLTANRPAQALTLLDAGLAEWRGAPYMEFAAEGWAAPEVTRLEEVRLVAVECRFSALLELGRTAEAVPGLEGAVREQPLREELWRLLALGLYRSGRQADALAAVRRARDHLAEELGVDPGPGLRGLEAMLLTQDEALLAPEPPSRPLARLSGGGTHHLAGRVGPLAALLGVAGGVTQDRPGYALISGEAGVGKTWLAERLAESLADQGWQVAWGRSGEAGGRPALWPWTQALAALGVSMPEHEERALPDAAEARFRRHAGFARLLAGAAATAPCLVIMDDVQWADDASLRLFADLLTMATAGRLCVTATLRTGEPEGRELAELLSALTRAGAARIELSGLSAAAIRSMADTSRLPLSDRNLDRLMARTGGNALFVQETLRLAAAEGIDAALAEVPSGVANVIRRRVSRLDGTGSGADGFEILTAAAVIGHGEDVSLLAAITGSEPADVLVALDVAISARLLTPGRAFIHDLVRQTVYTGLPSARRAALDLAAADALAARPGADPESVAAHYLAASPLGARRAVDWARTAALVAQGQLAYDDAAGWWGKAAAAHAGASLPDLSERAELLLSEVAARLDAGDISGARRARNRALRVAEAAGEEHIQMRALVAVEPQGLWQLKDFDEIELQLVRRLESALRALPEQDYELRCRLLGTLGMELYDTSAEPRCDALTAEAIALARRIGEPRLLAFALHARALAISRPAGYAELMAISEEQAEIGDRHGLPAHSVVGRMRLALMAAARLSMAEADRYSAECDAQIRRLGLRLHAAQQAAWHVTRLAVSGRFDAALRAVEEAWERMGRLGLFSLDQHYTMVRCFLLIGAGRAEEITDKLIADSGVGRMIPAAAHDFAIVAAAARGETDRVAELAATPWMPLGDDWTLGAFLALRAAAVVAAGDRVAAEAVHAQLRPYSGHLTTGGSILTLGPADLHLARLALLLGRREEAENLLRSCVAAAERERLTWWAEQARAVLRASLSQ</sequence>
<dbReference type="GO" id="GO:0000160">
    <property type="term" value="P:phosphorelay signal transduction system"/>
    <property type="evidence" value="ECO:0007669"/>
    <property type="project" value="InterPro"/>
</dbReference>
<keyword evidence="8" id="KW-1185">Reference proteome</keyword>
<evidence type="ECO:0000256" key="4">
    <source>
        <dbReference type="ARBA" id="ARBA00023163"/>
    </source>
</evidence>
<evidence type="ECO:0000256" key="3">
    <source>
        <dbReference type="ARBA" id="ARBA00023125"/>
    </source>
</evidence>
<dbReference type="Pfam" id="PF03704">
    <property type="entry name" value="BTAD"/>
    <property type="match status" value="1"/>
</dbReference>
<dbReference type="EMBL" id="BOOA01000109">
    <property type="protein sequence ID" value="GIH29122.1"/>
    <property type="molecule type" value="Genomic_DNA"/>
</dbReference>
<dbReference type="Gene3D" id="3.40.50.300">
    <property type="entry name" value="P-loop containing nucleotide triphosphate hydrolases"/>
    <property type="match status" value="1"/>
</dbReference>
<dbReference type="InterPro" id="IPR041664">
    <property type="entry name" value="AAA_16"/>
</dbReference>
<dbReference type="SUPFAM" id="SSF52540">
    <property type="entry name" value="P-loop containing nucleoside triphosphate hydrolases"/>
    <property type="match status" value="1"/>
</dbReference>
<dbReference type="CDD" id="cd15831">
    <property type="entry name" value="BTAD"/>
    <property type="match status" value="1"/>
</dbReference>
<evidence type="ECO:0000256" key="5">
    <source>
        <dbReference type="PROSITE-ProRule" id="PRU01091"/>
    </source>
</evidence>
<dbReference type="GO" id="GO:0006355">
    <property type="term" value="P:regulation of DNA-templated transcription"/>
    <property type="evidence" value="ECO:0007669"/>
    <property type="project" value="InterPro"/>
</dbReference>
<dbReference type="InterPro" id="IPR005158">
    <property type="entry name" value="BTAD"/>
</dbReference>
<dbReference type="PANTHER" id="PTHR35807:SF1">
    <property type="entry name" value="TRANSCRIPTIONAL REGULATOR REDD"/>
    <property type="match status" value="1"/>
</dbReference>
<dbReference type="SMART" id="SM01043">
    <property type="entry name" value="BTAD"/>
    <property type="match status" value="1"/>
</dbReference>
<dbReference type="GO" id="GO:0003677">
    <property type="term" value="F:DNA binding"/>
    <property type="evidence" value="ECO:0007669"/>
    <property type="project" value="UniProtKB-UniRule"/>
</dbReference>
<feature type="DNA-binding region" description="OmpR/PhoB-type" evidence="5">
    <location>
        <begin position="34"/>
        <end position="138"/>
    </location>
</feature>
<accession>A0A919QHM9</accession>
<dbReference type="InterPro" id="IPR051677">
    <property type="entry name" value="AfsR-DnrI-RedD_regulator"/>
</dbReference>
<dbReference type="Pfam" id="PF13191">
    <property type="entry name" value="AAA_16"/>
    <property type="match status" value="1"/>
</dbReference>
<dbReference type="InterPro" id="IPR016032">
    <property type="entry name" value="Sig_transdc_resp-reg_C-effctor"/>
</dbReference>
<evidence type="ECO:0000256" key="1">
    <source>
        <dbReference type="ARBA" id="ARBA00005820"/>
    </source>
</evidence>
<dbReference type="CDD" id="cd00009">
    <property type="entry name" value="AAA"/>
    <property type="match status" value="1"/>
</dbReference>